<dbReference type="AlphaFoldDB" id="A0A9D3LX20"/>
<reference evidence="1" key="1">
    <citation type="submission" date="2021-01" db="EMBL/GenBank/DDBJ databases">
        <title>A chromosome-scale assembly of European eel, Anguilla anguilla.</title>
        <authorList>
            <person name="Henkel C."/>
            <person name="Jong-Raadsen S.A."/>
            <person name="Dufour S."/>
            <person name="Weltzien F.-A."/>
            <person name="Palstra A.P."/>
            <person name="Pelster B."/>
            <person name="Spaink H.P."/>
            <person name="Van Den Thillart G.E."/>
            <person name="Jansen H."/>
            <person name="Zahm M."/>
            <person name="Klopp C."/>
            <person name="Cedric C."/>
            <person name="Louis A."/>
            <person name="Berthelot C."/>
            <person name="Parey E."/>
            <person name="Roest Crollius H."/>
            <person name="Montfort J."/>
            <person name="Robinson-Rechavi M."/>
            <person name="Bucao C."/>
            <person name="Bouchez O."/>
            <person name="Gislard M."/>
            <person name="Lluch J."/>
            <person name="Milhes M."/>
            <person name="Lampietro C."/>
            <person name="Lopez Roques C."/>
            <person name="Donnadieu C."/>
            <person name="Braasch I."/>
            <person name="Desvignes T."/>
            <person name="Postlethwait J."/>
            <person name="Bobe J."/>
            <person name="Guiguen Y."/>
            <person name="Dirks R."/>
        </authorList>
    </citation>
    <scope>NUCLEOTIDE SEQUENCE</scope>
    <source>
        <strain evidence="1">Tag_6206</strain>
        <tissue evidence="1">Liver</tissue>
    </source>
</reference>
<protein>
    <submittedName>
        <fullName evidence="1">Uncharacterized protein</fullName>
    </submittedName>
</protein>
<evidence type="ECO:0000313" key="2">
    <source>
        <dbReference type="Proteomes" id="UP001044222"/>
    </source>
</evidence>
<gene>
    <name evidence="1" type="ORF">ANANG_G00225280</name>
</gene>
<dbReference type="EMBL" id="JAFIRN010000012">
    <property type="protein sequence ID" value="KAG5838595.1"/>
    <property type="molecule type" value="Genomic_DNA"/>
</dbReference>
<sequence length="86" mass="9517">MTSINAPACLVARNQFYRNHGPSTSGKPAYDHCATQPTQRQVTVWVTTSTHQGLPVTMARGWWISVILGNPSPTTKRLNPTERVVK</sequence>
<comment type="caution">
    <text evidence="1">The sequence shown here is derived from an EMBL/GenBank/DDBJ whole genome shotgun (WGS) entry which is preliminary data.</text>
</comment>
<keyword evidence="2" id="KW-1185">Reference proteome</keyword>
<organism evidence="1 2">
    <name type="scientific">Anguilla anguilla</name>
    <name type="common">European freshwater eel</name>
    <name type="synonym">Muraena anguilla</name>
    <dbReference type="NCBI Taxonomy" id="7936"/>
    <lineage>
        <taxon>Eukaryota</taxon>
        <taxon>Metazoa</taxon>
        <taxon>Chordata</taxon>
        <taxon>Craniata</taxon>
        <taxon>Vertebrata</taxon>
        <taxon>Euteleostomi</taxon>
        <taxon>Actinopterygii</taxon>
        <taxon>Neopterygii</taxon>
        <taxon>Teleostei</taxon>
        <taxon>Anguilliformes</taxon>
        <taxon>Anguillidae</taxon>
        <taxon>Anguilla</taxon>
    </lineage>
</organism>
<proteinExistence type="predicted"/>
<name>A0A9D3LX20_ANGAN</name>
<dbReference type="Proteomes" id="UP001044222">
    <property type="component" value="Chromosome 12"/>
</dbReference>
<accession>A0A9D3LX20</accession>
<evidence type="ECO:0000313" key="1">
    <source>
        <dbReference type="EMBL" id="KAG5838595.1"/>
    </source>
</evidence>